<accession>A0A0F5N013</accession>
<comment type="caution">
    <text evidence="7">The sequence shown here is derived from an EMBL/GenBank/DDBJ whole genome shotgun (WGS) entry which is preliminary data.</text>
</comment>
<evidence type="ECO:0000313" key="10">
    <source>
        <dbReference type="Proteomes" id="UP000192327"/>
    </source>
</evidence>
<dbReference type="EMBL" id="LASW01000014">
    <property type="protein sequence ID" value="KKC00351.1"/>
    <property type="molecule type" value="Genomic_DNA"/>
</dbReference>
<keyword evidence="2" id="KW-0813">Transport</keyword>
<dbReference type="AlphaFoldDB" id="A0A0F5N013"/>
<dbReference type="PANTHER" id="PTHR23519:SF1">
    <property type="entry name" value="AUTOPHAGY-RELATED PROTEIN 22"/>
    <property type="match status" value="1"/>
</dbReference>
<dbReference type="InterPro" id="IPR024671">
    <property type="entry name" value="Atg22-like"/>
</dbReference>
<dbReference type="Proteomes" id="UP000034416">
    <property type="component" value="Unassembled WGS sequence"/>
</dbReference>
<evidence type="ECO:0000313" key="7">
    <source>
        <dbReference type="EMBL" id="KKC00351.1"/>
    </source>
</evidence>
<organism evidence="7 9">
    <name type="scientific">Mycolicibacter arupensis</name>
    <dbReference type="NCBI Taxonomy" id="342002"/>
    <lineage>
        <taxon>Bacteria</taxon>
        <taxon>Bacillati</taxon>
        <taxon>Actinomycetota</taxon>
        <taxon>Actinomycetes</taxon>
        <taxon>Mycobacteriales</taxon>
        <taxon>Mycobacteriaceae</taxon>
        <taxon>Mycolicibacter</taxon>
    </lineage>
</organism>
<feature type="transmembrane region" description="Helical" evidence="6">
    <location>
        <begin position="12"/>
        <end position="37"/>
    </location>
</feature>
<feature type="transmembrane region" description="Helical" evidence="6">
    <location>
        <begin position="285"/>
        <end position="306"/>
    </location>
</feature>
<evidence type="ECO:0000313" key="9">
    <source>
        <dbReference type="Proteomes" id="UP000034416"/>
    </source>
</evidence>
<evidence type="ECO:0000256" key="2">
    <source>
        <dbReference type="ARBA" id="ARBA00022448"/>
    </source>
</evidence>
<keyword evidence="3 6" id="KW-0812">Transmembrane</keyword>
<feature type="transmembrane region" description="Helical" evidence="6">
    <location>
        <begin position="315"/>
        <end position="332"/>
    </location>
</feature>
<feature type="transmembrane region" description="Helical" evidence="6">
    <location>
        <begin position="249"/>
        <end position="273"/>
    </location>
</feature>
<evidence type="ECO:0000256" key="5">
    <source>
        <dbReference type="ARBA" id="ARBA00023136"/>
    </source>
</evidence>
<proteinExistence type="predicted"/>
<keyword evidence="10" id="KW-1185">Reference proteome</keyword>
<evidence type="ECO:0000313" key="8">
    <source>
        <dbReference type="EMBL" id="OQZ95321.1"/>
    </source>
</evidence>
<protein>
    <submittedName>
        <fullName evidence="8">MFS transporter</fullName>
    </submittedName>
    <submittedName>
        <fullName evidence="7">Membrane protein</fullName>
    </submittedName>
</protein>
<feature type="transmembrane region" description="Helical" evidence="6">
    <location>
        <begin position="83"/>
        <end position="102"/>
    </location>
</feature>
<evidence type="ECO:0000256" key="4">
    <source>
        <dbReference type="ARBA" id="ARBA00022989"/>
    </source>
</evidence>
<comment type="subcellular location">
    <subcellularLocation>
        <location evidence="1">Endomembrane system</location>
        <topology evidence="1">Multi-pass membrane protein</topology>
    </subcellularLocation>
</comment>
<evidence type="ECO:0000256" key="1">
    <source>
        <dbReference type="ARBA" id="ARBA00004127"/>
    </source>
</evidence>
<dbReference type="PATRIC" id="fig|342002.3.peg.1872"/>
<keyword evidence="5 6" id="KW-0472">Membrane</keyword>
<evidence type="ECO:0000256" key="3">
    <source>
        <dbReference type="ARBA" id="ARBA00022692"/>
    </source>
</evidence>
<reference evidence="7" key="2">
    <citation type="submission" date="2015-04" db="EMBL/GenBank/DDBJ databases">
        <title>Genome sequence of Mycobacterium arupense strain GUC1.</title>
        <authorList>
            <person name="Greninger A.L."/>
            <person name="Cunningham G."/>
            <person name="Chiu C.Y."/>
            <person name="Miller S."/>
        </authorList>
    </citation>
    <scope>NUCLEOTIDE SEQUENCE</scope>
    <source>
        <strain evidence="7">GUC1</strain>
    </source>
</reference>
<dbReference type="Gene3D" id="1.20.1250.20">
    <property type="entry name" value="MFS general substrate transporter like domains"/>
    <property type="match status" value="2"/>
</dbReference>
<evidence type="ECO:0000256" key="6">
    <source>
        <dbReference type="SAM" id="Phobius"/>
    </source>
</evidence>
<feature type="transmembrane region" description="Helical" evidence="6">
    <location>
        <begin position="108"/>
        <end position="128"/>
    </location>
</feature>
<feature type="transmembrane region" description="Helical" evidence="6">
    <location>
        <begin position="190"/>
        <end position="209"/>
    </location>
</feature>
<dbReference type="GO" id="GO:0012505">
    <property type="term" value="C:endomembrane system"/>
    <property type="evidence" value="ECO:0007669"/>
    <property type="project" value="UniProtKB-SubCell"/>
</dbReference>
<feature type="transmembrane region" description="Helical" evidence="6">
    <location>
        <begin position="52"/>
        <end position="71"/>
    </location>
</feature>
<dbReference type="PANTHER" id="PTHR23519">
    <property type="entry name" value="AUTOPHAGY-RELATED PROTEIN 22"/>
    <property type="match status" value="1"/>
</dbReference>
<sequence>MGFVPVRKPPWLAWALWDCGATGLNAITISFVFSVYLTASVGASAGQSSASWLGRAMAVAGIAVALLAPLTGSSITDPRRRRLALIILSGTVAALTASMSLIRDDPRYLWAGLALLAVTAACSDLATVPYNAMLRSVTTPATAGRVSGFGLAAGYLGSVALLLLVYVGFIAGDGDNAGLLGLPKADGVNVRAAMLLTAAWFVLFALPLLRKSPAPMVDESAAALPDGAVRGFRQLRADLIAEWRRDRNIVYYLLASAVFRDGLTGVVAFGAVLGVKVYGISAADVLLFGVTASTVAAIGAALGGLLDEPVGSKPLILGSLASMIAVGVVLLVLSGPLAFWVCGLLLCLFIGPVQSSARTLLLRMSATDKEGLAFGLYTTTGRAATFLAPTLFFTFVDLFGADRAGLGGLLVVLAAGFLAMVPIRSPKDPEDINSEIAAT</sequence>
<dbReference type="EMBL" id="MVHH01000032">
    <property type="protein sequence ID" value="OQZ95321.1"/>
    <property type="molecule type" value="Genomic_DNA"/>
</dbReference>
<feature type="transmembrane region" description="Helical" evidence="6">
    <location>
        <begin position="338"/>
        <end position="360"/>
    </location>
</feature>
<dbReference type="STRING" id="342002.BST15_14585"/>
<keyword evidence="4 6" id="KW-1133">Transmembrane helix</keyword>
<feature type="transmembrane region" description="Helical" evidence="6">
    <location>
        <begin position="149"/>
        <end position="170"/>
    </location>
</feature>
<dbReference type="Proteomes" id="UP000192327">
    <property type="component" value="Unassembled WGS sequence"/>
</dbReference>
<feature type="transmembrane region" description="Helical" evidence="6">
    <location>
        <begin position="404"/>
        <end position="423"/>
    </location>
</feature>
<reference evidence="9" key="1">
    <citation type="submission" date="2015-04" db="EMBL/GenBank/DDBJ databases">
        <title>Genome sequence of Mycobacterium arupense GUC1.</title>
        <authorList>
            <person name="Greninger A.L."/>
            <person name="Cunningham G."/>
            <person name="Chiu C.Y."/>
            <person name="Miller S."/>
        </authorList>
    </citation>
    <scope>NUCLEOTIDE SEQUENCE [LARGE SCALE GENOMIC DNA]</scope>
    <source>
        <strain evidence="9">GUC1</strain>
    </source>
</reference>
<name>A0A0F5N013_9MYCO</name>
<dbReference type="InterPro" id="IPR050495">
    <property type="entry name" value="ATG22/LtaA_families"/>
</dbReference>
<reference evidence="8 10" key="3">
    <citation type="submission" date="2016-12" db="EMBL/GenBank/DDBJ databases">
        <title>The new phylogeny of genus Mycobacterium.</title>
        <authorList>
            <person name="Tortoli E."/>
            <person name="Trovato A."/>
            <person name="Cirillo D.M."/>
        </authorList>
    </citation>
    <scope>NUCLEOTIDE SEQUENCE [LARGE SCALE GENOMIC DNA]</scope>
    <source>
        <strain evidence="8 10">DSM 44942</strain>
    </source>
</reference>
<dbReference type="SUPFAM" id="SSF103473">
    <property type="entry name" value="MFS general substrate transporter"/>
    <property type="match status" value="1"/>
</dbReference>
<gene>
    <name evidence="8" type="ORF">BST15_14585</name>
    <name evidence="7" type="ORF">WR43_05395</name>
</gene>
<dbReference type="InterPro" id="IPR036259">
    <property type="entry name" value="MFS_trans_sf"/>
</dbReference>
<feature type="transmembrane region" description="Helical" evidence="6">
    <location>
        <begin position="372"/>
        <end position="392"/>
    </location>
</feature>
<dbReference type="Pfam" id="PF11700">
    <property type="entry name" value="ATG22"/>
    <property type="match status" value="1"/>
</dbReference>